<evidence type="ECO:0000313" key="4">
    <source>
        <dbReference type="Proteomes" id="UP000198688"/>
    </source>
</evidence>
<protein>
    <recommendedName>
        <fullName evidence="5">REase associating with pPIWI RE domain-containing protein</fullName>
    </recommendedName>
</protein>
<evidence type="ECO:0008006" key="5">
    <source>
        <dbReference type="Google" id="ProtNLM"/>
    </source>
</evidence>
<dbReference type="EMBL" id="LT629758">
    <property type="protein sequence ID" value="SDS41987.1"/>
    <property type="molecule type" value="Genomic_DNA"/>
</dbReference>
<dbReference type="STRING" id="113562.SAMN04489716_0743"/>
<reference evidence="3 4" key="1">
    <citation type="submission" date="2016-10" db="EMBL/GenBank/DDBJ databases">
        <authorList>
            <person name="de Groot N.N."/>
        </authorList>
    </citation>
    <scope>NUCLEOTIDE SEQUENCE [LARGE SCALE GENOMIC DNA]</scope>
    <source>
        <strain evidence="3 4">DSM 43941</strain>
    </source>
</reference>
<sequence length="374" mass="41509">MGRPGNAGTRDAELILTLIASGLMRLSAWLGPEDARRPYPLALQQGFDQLTWACWSAAADSPTDVGDLVSRWCTRPLAAWPVTWPEGAVGSGDQLVVDGEPSETCRDWAVSNPDVVSEVLESAFMREVRSTCRSMGPRGQVVYVALRRLLIDSPTLTGLQQLERRNAFPDLPAWSEWLNSAYEPLTVDHVVEGKVGVCRRCGHVARHISAGWRCSTPRCRALPTAPQVTLLPGKGVVKIRRDLSTYISLPGRPEADLARALEKRGATVVWWPDVDAYDLLVIWPDGRRWGIDVKDWRTPYALALRLRPLPSYPAGHEFAYTEGFVIIPDDRTRKQRNYLTILRRHSAALREQPRTTALSVSQLMDKAAGGTRGA</sequence>
<feature type="domain" description="REase associating with pPIWI RE" evidence="1">
    <location>
        <begin position="251"/>
        <end position="367"/>
    </location>
</feature>
<dbReference type="Proteomes" id="UP000198688">
    <property type="component" value="Chromosome I"/>
</dbReference>
<name>A0A1H1S1W1_9ACTN</name>
<accession>A0A1H1S1W1</accession>
<evidence type="ECO:0000313" key="3">
    <source>
        <dbReference type="EMBL" id="SDS41987.1"/>
    </source>
</evidence>
<dbReference type="Pfam" id="PF18154">
    <property type="entry name" value="pPIWI_RE_REase"/>
    <property type="match status" value="1"/>
</dbReference>
<dbReference type="AlphaFoldDB" id="A0A1H1S1W1"/>
<dbReference type="Pfam" id="PF18156">
    <property type="entry name" value="pPIWI_RE_Y"/>
    <property type="match status" value="1"/>
</dbReference>
<keyword evidence="4" id="KW-1185">Reference proteome</keyword>
<evidence type="ECO:0000259" key="2">
    <source>
        <dbReference type="Pfam" id="PF18156"/>
    </source>
</evidence>
<dbReference type="InterPro" id="IPR040828">
    <property type="entry name" value="pPIWI_RE_REase"/>
</dbReference>
<organism evidence="3 4">
    <name type="scientific">Actinoplanes derwentensis</name>
    <dbReference type="NCBI Taxonomy" id="113562"/>
    <lineage>
        <taxon>Bacteria</taxon>
        <taxon>Bacillati</taxon>
        <taxon>Actinomycetota</taxon>
        <taxon>Actinomycetes</taxon>
        <taxon>Micromonosporales</taxon>
        <taxon>Micromonosporaceae</taxon>
        <taxon>Actinoplanes</taxon>
    </lineage>
</organism>
<gene>
    <name evidence="3" type="ORF">SAMN04489716_0743</name>
</gene>
<feature type="domain" description="pPIWI-RE three-gene island" evidence="2">
    <location>
        <begin position="16"/>
        <end position="157"/>
    </location>
</feature>
<dbReference type="InterPro" id="IPR041191">
    <property type="entry name" value="pPIWI_RE_Y"/>
</dbReference>
<proteinExistence type="predicted"/>
<evidence type="ECO:0000259" key="1">
    <source>
        <dbReference type="Pfam" id="PF18154"/>
    </source>
</evidence>